<evidence type="ECO:0000313" key="1">
    <source>
        <dbReference type="EMBL" id="OGD85557.1"/>
    </source>
</evidence>
<comment type="caution">
    <text evidence="1">The sequence shown here is derived from an EMBL/GenBank/DDBJ whole genome shotgun (WGS) entry which is preliminary data.</text>
</comment>
<gene>
    <name evidence="1" type="ORF">A2696_03320</name>
</gene>
<reference evidence="1 2" key="1">
    <citation type="journal article" date="2016" name="Nat. Commun.">
        <title>Thousands of microbial genomes shed light on interconnected biogeochemical processes in an aquifer system.</title>
        <authorList>
            <person name="Anantharaman K."/>
            <person name="Brown C.T."/>
            <person name="Hug L.A."/>
            <person name="Sharon I."/>
            <person name="Castelle C.J."/>
            <person name="Probst A.J."/>
            <person name="Thomas B.C."/>
            <person name="Singh A."/>
            <person name="Wilkins M.J."/>
            <person name="Karaoz U."/>
            <person name="Brodie E.L."/>
            <person name="Williams K.H."/>
            <person name="Hubbard S.S."/>
            <person name="Banfield J.F."/>
        </authorList>
    </citation>
    <scope>NUCLEOTIDE SEQUENCE [LARGE SCALE GENOMIC DNA]</scope>
</reference>
<organism evidence="1 2">
    <name type="scientific">Candidatus Curtissbacteria bacterium RIFCSPHIGHO2_01_FULL_41_13</name>
    <dbReference type="NCBI Taxonomy" id="1797745"/>
    <lineage>
        <taxon>Bacteria</taxon>
        <taxon>Candidatus Curtissiibacteriota</taxon>
    </lineage>
</organism>
<dbReference type="AlphaFoldDB" id="A0A1F5G147"/>
<accession>A0A1F5G147</accession>
<dbReference type="EMBL" id="MFBA01000023">
    <property type="protein sequence ID" value="OGD85557.1"/>
    <property type="molecule type" value="Genomic_DNA"/>
</dbReference>
<name>A0A1F5G147_9BACT</name>
<evidence type="ECO:0000313" key="2">
    <source>
        <dbReference type="Proteomes" id="UP000177069"/>
    </source>
</evidence>
<protein>
    <submittedName>
        <fullName evidence="1">Uncharacterized protein</fullName>
    </submittedName>
</protein>
<sequence>MSTDRKTEWPNPTIDQAISAGMALATYYGRTFGKIDTGEQEEYQPITDQEAEQRLLNLADGIMNGEVTSHRDVARVIQSLGMLMGPMGSASTEIDLAAFRVSHAVLQKQTSFSDYTPA</sequence>
<dbReference type="Proteomes" id="UP000177069">
    <property type="component" value="Unassembled WGS sequence"/>
</dbReference>
<proteinExistence type="predicted"/>